<feature type="compositionally biased region" description="Polar residues" evidence="1">
    <location>
        <begin position="56"/>
        <end position="68"/>
    </location>
</feature>
<feature type="region of interest" description="Disordered" evidence="1">
    <location>
        <begin position="54"/>
        <end position="75"/>
    </location>
</feature>
<proteinExistence type="predicted"/>
<evidence type="ECO:0000313" key="3">
    <source>
        <dbReference type="Proteomes" id="UP000636709"/>
    </source>
</evidence>
<sequence length="168" mass="18056">MKTIFDNALATGKYAKGGTEPLATNFFVDLEKGDAADEEGDAREAAAISGNVGEATMSSDIGGQSSCSKPPPKKTRMGADDDLGYMLLSGLEKLSDAIVQTAPVLTEIPDDLHDNLMSVPGFEEAHLVHYYAHLCDNPSIARVFNGLSLSNKMIWIARYIKTHISSFC</sequence>
<dbReference type="EMBL" id="JACEFO010000160">
    <property type="protein sequence ID" value="KAF8779683.1"/>
    <property type="molecule type" value="Genomic_DNA"/>
</dbReference>
<accession>A0A835FVM5</accession>
<name>A0A835FVM5_9POAL</name>
<evidence type="ECO:0000313" key="2">
    <source>
        <dbReference type="EMBL" id="KAF8779683.1"/>
    </source>
</evidence>
<protein>
    <submittedName>
        <fullName evidence="2">Uncharacterized protein</fullName>
    </submittedName>
</protein>
<organism evidence="2 3">
    <name type="scientific">Digitaria exilis</name>
    <dbReference type="NCBI Taxonomy" id="1010633"/>
    <lineage>
        <taxon>Eukaryota</taxon>
        <taxon>Viridiplantae</taxon>
        <taxon>Streptophyta</taxon>
        <taxon>Embryophyta</taxon>
        <taxon>Tracheophyta</taxon>
        <taxon>Spermatophyta</taxon>
        <taxon>Magnoliopsida</taxon>
        <taxon>Liliopsida</taxon>
        <taxon>Poales</taxon>
        <taxon>Poaceae</taxon>
        <taxon>PACMAD clade</taxon>
        <taxon>Panicoideae</taxon>
        <taxon>Panicodae</taxon>
        <taxon>Paniceae</taxon>
        <taxon>Anthephorinae</taxon>
        <taxon>Digitaria</taxon>
    </lineage>
</organism>
<keyword evidence="3" id="KW-1185">Reference proteome</keyword>
<dbReference type="Proteomes" id="UP000636709">
    <property type="component" value="Unassembled WGS sequence"/>
</dbReference>
<comment type="caution">
    <text evidence="2">The sequence shown here is derived from an EMBL/GenBank/DDBJ whole genome shotgun (WGS) entry which is preliminary data.</text>
</comment>
<dbReference type="OrthoDB" id="625046at2759"/>
<evidence type="ECO:0000256" key="1">
    <source>
        <dbReference type="SAM" id="MobiDB-lite"/>
    </source>
</evidence>
<dbReference type="PANTHER" id="PTHR47127">
    <property type="entry name" value="10A19I.15"/>
    <property type="match status" value="1"/>
</dbReference>
<gene>
    <name evidence="2" type="ORF">HU200_002434</name>
</gene>
<dbReference type="AlphaFoldDB" id="A0A835FVM5"/>
<reference evidence="2" key="1">
    <citation type="submission" date="2020-07" db="EMBL/GenBank/DDBJ databases">
        <title>Genome sequence and genetic diversity analysis of an under-domesticated orphan crop, white fonio (Digitaria exilis).</title>
        <authorList>
            <person name="Bennetzen J.L."/>
            <person name="Chen S."/>
            <person name="Ma X."/>
            <person name="Wang X."/>
            <person name="Yssel A.E.J."/>
            <person name="Chaluvadi S.R."/>
            <person name="Johnson M."/>
            <person name="Gangashetty P."/>
            <person name="Hamidou F."/>
            <person name="Sanogo M.D."/>
            <person name="Zwaenepoel A."/>
            <person name="Wallace J."/>
            <person name="Van De Peer Y."/>
            <person name="Van Deynze A."/>
        </authorList>
    </citation>
    <scope>NUCLEOTIDE SEQUENCE</scope>
    <source>
        <tissue evidence="2">Leaves</tissue>
    </source>
</reference>